<feature type="compositionally biased region" description="Basic and acidic residues" evidence="6">
    <location>
        <begin position="277"/>
        <end position="291"/>
    </location>
</feature>
<evidence type="ECO:0000256" key="2">
    <source>
        <dbReference type="ARBA" id="ARBA00023015"/>
    </source>
</evidence>
<dbReference type="Gene3D" id="6.10.250.2430">
    <property type="match status" value="1"/>
</dbReference>
<accession>A0A7J7IKZ1</accession>
<evidence type="ECO:0000256" key="5">
    <source>
        <dbReference type="ARBA" id="ARBA00023242"/>
    </source>
</evidence>
<evidence type="ECO:0000256" key="3">
    <source>
        <dbReference type="ARBA" id="ARBA00023125"/>
    </source>
</evidence>
<evidence type="ECO:0000313" key="7">
    <source>
        <dbReference type="EMBL" id="KAF6003187.1"/>
    </source>
</evidence>
<gene>
    <name evidence="7" type="ORF">F1559_000634</name>
</gene>
<dbReference type="PROSITE" id="PS51152">
    <property type="entry name" value="NFYA_HAP2_2"/>
    <property type="match status" value="1"/>
</dbReference>
<feature type="region of interest" description="Disordered" evidence="6">
    <location>
        <begin position="217"/>
        <end position="291"/>
    </location>
</feature>
<evidence type="ECO:0008006" key="9">
    <source>
        <dbReference type="Google" id="ProtNLM"/>
    </source>
</evidence>
<comment type="caution">
    <text evidence="7">The sequence shown here is derived from an EMBL/GenBank/DDBJ whole genome shotgun (WGS) entry which is preliminary data.</text>
</comment>
<dbReference type="SMART" id="SM00521">
    <property type="entry name" value="CBF"/>
    <property type="match status" value="1"/>
</dbReference>
<dbReference type="AlphaFoldDB" id="A0A7J7IKZ1"/>
<dbReference type="GO" id="GO:0003677">
    <property type="term" value="F:DNA binding"/>
    <property type="evidence" value="ECO:0007669"/>
    <property type="project" value="UniProtKB-KW"/>
</dbReference>
<dbReference type="GO" id="GO:0005634">
    <property type="term" value="C:nucleus"/>
    <property type="evidence" value="ECO:0007669"/>
    <property type="project" value="UniProtKB-SubCell"/>
</dbReference>
<reference evidence="7 8" key="1">
    <citation type="journal article" date="2020" name="J. Phycol.">
        <title>Comparative genome analysis reveals Cyanidiococcus gen. nov., a new extremophilic red algal genus sister to Cyanidioschyzon (Cyanidioschyzonaceae, Rhodophyta).</title>
        <authorList>
            <person name="Liu S.-L."/>
            <person name="Chiang Y.-R."/>
            <person name="Yoon H.S."/>
            <person name="Fu H.-Y."/>
        </authorList>
    </citation>
    <scope>NUCLEOTIDE SEQUENCE [LARGE SCALE GENOMIC DNA]</scope>
    <source>
        <strain evidence="7 8">THAL066</strain>
    </source>
</reference>
<organism evidence="7 8">
    <name type="scientific">Cyanidiococcus yangmingshanensis</name>
    <dbReference type="NCBI Taxonomy" id="2690220"/>
    <lineage>
        <taxon>Eukaryota</taxon>
        <taxon>Rhodophyta</taxon>
        <taxon>Bangiophyceae</taxon>
        <taxon>Cyanidiales</taxon>
        <taxon>Cyanidiaceae</taxon>
        <taxon>Cyanidiococcus</taxon>
    </lineage>
</organism>
<sequence>MDRKPERHQLPPQRGGQSGLATSRPGAEDMERVRPPASPAGPPLEALSLYGAAPVEPAGEFDPQPALGSSQEGPGAAAAVRPHSVSITTPSVRWGVAYHYAAHQPLNSPSGYPSTRCSFIQPSVRGVIGLQAAPTVPPPTSNISSVDTAGRLWLPYVQSARAEAAVPTSTGFYVDPRRYYRILRRREKRLLRWMRVRGIPAPSPGRLQDVSTITSMMMTQGTLPQPRRTRRRHESRRAHALRRRRDESGRFLSGASTHADYVSSRENRASTAQPEYKTLESEEKNDGESME</sequence>
<evidence type="ECO:0000256" key="4">
    <source>
        <dbReference type="ARBA" id="ARBA00023163"/>
    </source>
</evidence>
<evidence type="ECO:0000313" key="8">
    <source>
        <dbReference type="Proteomes" id="UP000530660"/>
    </source>
</evidence>
<dbReference type="GO" id="GO:0003700">
    <property type="term" value="F:DNA-binding transcription factor activity"/>
    <property type="evidence" value="ECO:0007669"/>
    <property type="project" value="InterPro"/>
</dbReference>
<keyword evidence="2" id="KW-0805">Transcription regulation</keyword>
<keyword evidence="3" id="KW-0238">DNA-binding</keyword>
<protein>
    <recommendedName>
        <fullName evidence="9">Nuclear transcription factor Y subunit</fullName>
    </recommendedName>
</protein>
<evidence type="ECO:0000256" key="6">
    <source>
        <dbReference type="SAM" id="MobiDB-lite"/>
    </source>
</evidence>
<keyword evidence="8" id="KW-1185">Reference proteome</keyword>
<name>A0A7J7IKZ1_9RHOD</name>
<evidence type="ECO:0000256" key="1">
    <source>
        <dbReference type="ARBA" id="ARBA00004123"/>
    </source>
</evidence>
<proteinExistence type="predicted"/>
<dbReference type="OrthoDB" id="10672137at2759"/>
<keyword evidence="4" id="KW-0804">Transcription</keyword>
<comment type="subcellular location">
    <subcellularLocation>
        <location evidence="1">Nucleus</location>
    </subcellularLocation>
</comment>
<dbReference type="Proteomes" id="UP000530660">
    <property type="component" value="Unassembled WGS sequence"/>
</dbReference>
<keyword evidence="5" id="KW-0539">Nucleus</keyword>
<feature type="compositionally biased region" description="Basic residues" evidence="6">
    <location>
        <begin position="227"/>
        <end position="243"/>
    </location>
</feature>
<feature type="region of interest" description="Disordered" evidence="6">
    <location>
        <begin position="1"/>
        <end position="82"/>
    </location>
</feature>
<dbReference type="InterPro" id="IPR001289">
    <property type="entry name" value="NFYA"/>
</dbReference>
<dbReference type="EMBL" id="VWRR01000007">
    <property type="protein sequence ID" value="KAF6003187.1"/>
    <property type="molecule type" value="Genomic_DNA"/>
</dbReference>